<name>M8ASP6_AEGTA</name>
<dbReference type="AlphaFoldDB" id="M8ASP6"/>
<accession>M8ASP6</accession>
<evidence type="ECO:0000313" key="1">
    <source>
        <dbReference type="EnsemblPlants" id="EMT04459"/>
    </source>
</evidence>
<organism evidence="1">
    <name type="scientific">Aegilops tauschii</name>
    <name type="common">Tausch's goatgrass</name>
    <name type="synonym">Aegilops squarrosa</name>
    <dbReference type="NCBI Taxonomy" id="37682"/>
    <lineage>
        <taxon>Eukaryota</taxon>
        <taxon>Viridiplantae</taxon>
        <taxon>Streptophyta</taxon>
        <taxon>Embryophyta</taxon>
        <taxon>Tracheophyta</taxon>
        <taxon>Spermatophyta</taxon>
        <taxon>Magnoliopsida</taxon>
        <taxon>Liliopsida</taxon>
        <taxon>Poales</taxon>
        <taxon>Poaceae</taxon>
        <taxon>BOP clade</taxon>
        <taxon>Pooideae</taxon>
        <taxon>Triticodae</taxon>
        <taxon>Triticeae</taxon>
        <taxon>Triticinae</taxon>
        <taxon>Aegilops</taxon>
    </lineage>
</organism>
<protein>
    <submittedName>
        <fullName evidence="1">Uncharacterized protein</fullName>
    </submittedName>
</protein>
<reference evidence="1" key="1">
    <citation type="submission" date="2015-06" db="UniProtKB">
        <authorList>
            <consortium name="EnsemblPlants"/>
        </authorList>
    </citation>
    <scope>IDENTIFICATION</scope>
</reference>
<dbReference type="EnsemblPlants" id="EMT04459">
    <property type="protein sequence ID" value="EMT04459"/>
    <property type="gene ID" value="F775_28804"/>
</dbReference>
<proteinExistence type="predicted"/>
<sequence length="195" mass="20840">MVRLLLSLLRTLGFVSLLLRGFWRFPPGGGGGAGAGAAADLAGSPPATWPFCRRDGSDLSDAFGWVQIGNYAIARSVWFKQGKRKRWVGLHRKNEGASCSRRRREIGHTEMTAAGSLALLHTAGDRSPVLLLTVGEIAGAAPQGGERKPALLPMAGAPDRDAAAHSRGRSPAVFSMDAKEDLGRCWLLQRARGEK</sequence>